<keyword evidence="2" id="KW-1185">Reference proteome</keyword>
<dbReference type="EMBL" id="AP021875">
    <property type="protein sequence ID" value="BBO75785.1"/>
    <property type="molecule type" value="Genomic_DNA"/>
</dbReference>
<protein>
    <submittedName>
        <fullName evidence="1">Uncharacterized protein</fullName>
    </submittedName>
</protein>
<organism evidence="1 2">
    <name type="scientific">Desulfosarcina widdelii</name>
    <dbReference type="NCBI Taxonomy" id="947919"/>
    <lineage>
        <taxon>Bacteria</taxon>
        <taxon>Pseudomonadati</taxon>
        <taxon>Thermodesulfobacteriota</taxon>
        <taxon>Desulfobacteria</taxon>
        <taxon>Desulfobacterales</taxon>
        <taxon>Desulfosarcinaceae</taxon>
        <taxon>Desulfosarcina</taxon>
    </lineage>
</organism>
<evidence type="ECO:0000313" key="1">
    <source>
        <dbReference type="EMBL" id="BBO75785.1"/>
    </source>
</evidence>
<proteinExistence type="predicted"/>
<evidence type="ECO:0000313" key="2">
    <source>
        <dbReference type="Proteomes" id="UP000427769"/>
    </source>
</evidence>
<dbReference type="KEGG" id="dwd:DSCW_32020"/>
<reference evidence="1 2" key="1">
    <citation type="submission" date="2019-11" db="EMBL/GenBank/DDBJ databases">
        <title>Comparative genomics of hydrocarbon-degrading Desulfosarcina strains.</title>
        <authorList>
            <person name="Watanabe M."/>
            <person name="Kojima H."/>
            <person name="Fukui M."/>
        </authorList>
    </citation>
    <scope>NUCLEOTIDE SEQUENCE [LARGE SCALE GENOMIC DNA]</scope>
    <source>
        <strain evidence="1 2">PP31</strain>
    </source>
</reference>
<name>A0A5K7Z4Z0_9BACT</name>
<sequence length="129" mass="14654">MTISKNYGPEIIGIIESFEAFLQKIKEDVENNAPVKPPNEKHLLSELRQAIAKTAALNKPFTYSGRKSGLFGRRDELPPEFQAFTRKKLEALAKKLLDDGQVVKRPDWGMYQEKWLDVPGGALSKGRRR</sequence>
<gene>
    <name evidence="1" type="ORF">DSCW_32020</name>
</gene>
<dbReference type="AlphaFoldDB" id="A0A5K7Z4Z0"/>
<dbReference type="Proteomes" id="UP000427769">
    <property type="component" value="Chromosome"/>
</dbReference>
<dbReference type="RefSeq" id="WP_155304675.1">
    <property type="nucleotide sequence ID" value="NZ_AP021875.1"/>
</dbReference>
<accession>A0A5K7Z4Z0</accession>